<keyword evidence="3 7" id="KW-0328">Glycosyltransferase</keyword>
<accession>A0A1M6KA43</accession>
<evidence type="ECO:0000256" key="1">
    <source>
        <dbReference type="ARBA" id="ARBA00005209"/>
    </source>
</evidence>
<name>A0A1M6KA43_MALRU</name>
<dbReference type="HAMAP" id="MF_01931">
    <property type="entry name" value="PurF"/>
    <property type="match status" value="1"/>
</dbReference>
<dbReference type="SUPFAM" id="SSF56235">
    <property type="entry name" value="N-terminal nucleophile aminohydrolases (Ntn hydrolases)"/>
    <property type="match status" value="1"/>
</dbReference>
<evidence type="ECO:0000313" key="13">
    <source>
        <dbReference type="EMBL" id="SHJ55841.1"/>
    </source>
</evidence>
<dbReference type="InterPro" id="IPR029057">
    <property type="entry name" value="PRTase-like"/>
</dbReference>
<dbReference type="EC" id="2.4.2.14" evidence="7"/>
<keyword evidence="4 7" id="KW-0808">Transferase</keyword>
<dbReference type="InterPro" id="IPR035584">
    <property type="entry name" value="PurF_N"/>
</dbReference>
<evidence type="ECO:0000256" key="4">
    <source>
        <dbReference type="ARBA" id="ARBA00022679"/>
    </source>
</evidence>
<keyword evidence="7 10" id="KW-0479">Metal-binding</keyword>
<dbReference type="GO" id="GO:0006189">
    <property type="term" value="P:'de novo' IMP biosynthetic process"/>
    <property type="evidence" value="ECO:0007669"/>
    <property type="project" value="UniProtKB-UniRule"/>
</dbReference>
<feature type="binding site" evidence="7 11">
    <location>
        <position position="447"/>
    </location>
    <ligand>
        <name>[4Fe-4S] cluster</name>
        <dbReference type="ChEBI" id="CHEBI:49883"/>
    </ligand>
</feature>
<feature type="binding site" evidence="7 10">
    <location>
        <position position="354"/>
    </location>
    <ligand>
        <name>Mg(2+)</name>
        <dbReference type="ChEBI" id="CHEBI:18420"/>
    </ligand>
</feature>
<dbReference type="Gene3D" id="3.40.50.2020">
    <property type="match status" value="1"/>
</dbReference>
<comment type="function">
    <text evidence="7">Catalyzes the formation of phosphoribosylamine from phosphoribosylpyrophosphate (PRPP) and glutamine.</text>
</comment>
<evidence type="ECO:0000256" key="7">
    <source>
        <dbReference type="HAMAP-Rule" id="MF_01931"/>
    </source>
</evidence>
<keyword evidence="6 7" id="KW-0315">Glutamine amidotransferase</keyword>
<dbReference type="AlphaFoldDB" id="A0A1M6KA43"/>
<proteinExistence type="inferred from homology"/>
<dbReference type="Gene3D" id="3.60.20.10">
    <property type="entry name" value="Glutamine Phosphoribosylpyrophosphate, subunit 1, domain 1"/>
    <property type="match status" value="1"/>
</dbReference>
<keyword evidence="7" id="KW-0004">4Fe-4S</keyword>
<dbReference type="GO" id="GO:0051539">
    <property type="term" value="F:4 iron, 4 sulfur cluster binding"/>
    <property type="evidence" value="ECO:0007669"/>
    <property type="project" value="UniProtKB-KW"/>
</dbReference>
<dbReference type="Pfam" id="PF00156">
    <property type="entry name" value="Pribosyltran"/>
    <property type="match status" value="1"/>
</dbReference>
<gene>
    <name evidence="7" type="primary">purF</name>
    <name evidence="13" type="ORF">SAMN02745165_02642</name>
</gene>
<dbReference type="EMBL" id="FQZT01000010">
    <property type="protein sequence ID" value="SHJ55841.1"/>
    <property type="molecule type" value="Genomic_DNA"/>
</dbReference>
<evidence type="ECO:0000256" key="11">
    <source>
        <dbReference type="PIRSR" id="PIRSR000485-3"/>
    </source>
</evidence>
<keyword evidence="14" id="KW-1185">Reference proteome</keyword>
<dbReference type="GO" id="GO:0000287">
    <property type="term" value="F:magnesium ion binding"/>
    <property type="evidence" value="ECO:0007669"/>
    <property type="project" value="UniProtKB-UniRule"/>
</dbReference>
<evidence type="ECO:0000259" key="12">
    <source>
        <dbReference type="PROSITE" id="PS51278"/>
    </source>
</evidence>
<dbReference type="InterPro" id="IPR017932">
    <property type="entry name" value="GATase_2_dom"/>
</dbReference>
<evidence type="ECO:0000256" key="3">
    <source>
        <dbReference type="ARBA" id="ARBA00022676"/>
    </source>
</evidence>
<dbReference type="PANTHER" id="PTHR11907">
    <property type="entry name" value="AMIDOPHOSPHORIBOSYLTRANSFERASE"/>
    <property type="match status" value="1"/>
</dbReference>
<evidence type="ECO:0000256" key="9">
    <source>
        <dbReference type="PIRSR" id="PIRSR000485-1"/>
    </source>
</evidence>
<feature type="binding site" evidence="7 10">
    <location>
        <position position="353"/>
    </location>
    <ligand>
        <name>Mg(2+)</name>
        <dbReference type="ChEBI" id="CHEBI:18420"/>
    </ligand>
</feature>
<evidence type="ECO:0000256" key="10">
    <source>
        <dbReference type="PIRSR" id="PIRSR000485-2"/>
    </source>
</evidence>
<feature type="binding site" evidence="7 10">
    <location>
        <position position="291"/>
    </location>
    <ligand>
        <name>Mg(2+)</name>
        <dbReference type="ChEBI" id="CHEBI:18420"/>
    </ligand>
</feature>
<evidence type="ECO:0000256" key="2">
    <source>
        <dbReference type="ARBA" id="ARBA00010138"/>
    </source>
</evidence>
<feature type="binding site" evidence="7 11">
    <location>
        <position position="444"/>
    </location>
    <ligand>
        <name>[4Fe-4S] cluster</name>
        <dbReference type="ChEBI" id="CHEBI:49883"/>
    </ligand>
</feature>
<dbReference type="PROSITE" id="PS51278">
    <property type="entry name" value="GATASE_TYPE_2"/>
    <property type="match status" value="1"/>
</dbReference>
<dbReference type="GO" id="GO:0009113">
    <property type="term" value="P:purine nucleobase biosynthetic process"/>
    <property type="evidence" value="ECO:0007669"/>
    <property type="project" value="UniProtKB-UniRule"/>
</dbReference>
<dbReference type="NCBIfam" id="TIGR01134">
    <property type="entry name" value="purF"/>
    <property type="match status" value="1"/>
</dbReference>
<dbReference type="GO" id="GO:0004044">
    <property type="term" value="F:amidophosphoribosyltransferase activity"/>
    <property type="evidence" value="ECO:0007669"/>
    <property type="project" value="UniProtKB-UniRule"/>
</dbReference>
<feature type="binding site" evidence="7 11">
    <location>
        <position position="390"/>
    </location>
    <ligand>
        <name>[4Fe-4S] cluster</name>
        <dbReference type="ChEBI" id="CHEBI:49883"/>
    </ligand>
</feature>
<keyword evidence="7 11" id="KW-0408">Iron</keyword>
<organism evidence="13 14">
    <name type="scientific">Malonomonas rubra DSM 5091</name>
    <dbReference type="NCBI Taxonomy" id="1122189"/>
    <lineage>
        <taxon>Bacteria</taxon>
        <taxon>Pseudomonadati</taxon>
        <taxon>Thermodesulfobacteriota</taxon>
        <taxon>Desulfuromonadia</taxon>
        <taxon>Desulfuromonadales</taxon>
        <taxon>Geopsychrobacteraceae</taxon>
        <taxon>Malonomonas</taxon>
    </lineage>
</organism>
<keyword evidence="7 10" id="KW-0460">Magnesium</keyword>
<feature type="domain" description="Glutamine amidotransferase type-2" evidence="12">
    <location>
        <begin position="9"/>
        <end position="228"/>
    </location>
</feature>
<dbReference type="PIRSF" id="PIRSF000485">
    <property type="entry name" value="Amd_phspho_trans"/>
    <property type="match status" value="1"/>
</dbReference>
<dbReference type="InterPro" id="IPR005854">
    <property type="entry name" value="PurF"/>
</dbReference>
<dbReference type="UniPathway" id="UPA00074">
    <property type="reaction ID" value="UER00124"/>
</dbReference>
<evidence type="ECO:0000313" key="14">
    <source>
        <dbReference type="Proteomes" id="UP000184171"/>
    </source>
</evidence>
<dbReference type="CDD" id="cd06223">
    <property type="entry name" value="PRTases_typeI"/>
    <property type="match status" value="1"/>
</dbReference>
<dbReference type="InterPro" id="IPR000836">
    <property type="entry name" value="PRTase_dom"/>
</dbReference>
<evidence type="ECO:0000256" key="8">
    <source>
        <dbReference type="PIRNR" id="PIRNR000485"/>
    </source>
</evidence>
<evidence type="ECO:0000256" key="5">
    <source>
        <dbReference type="ARBA" id="ARBA00022755"/>
    </source>
</evidence>
<comment type="pathway">
    <text evidence="1 7 8">Purine metabolism; IMP biosynthesis via de novo pathway; N(1)-(5-phospho-D-ribosyl)glycinamide from 5-phospho-alpha-D-ribose 1-diphosphate: step 1/2.</text>
</comment>
<dbReference type="InterPro" id="IPR029055">
    <property type="entry name" value="Ntn_hydrolases_N"/>
</dbReference>
<comment type="cofactor">
    <cofactor evidence="7 11">
        <name>[4Fe-4S] cluster</name>
        <dbReference type="ChEBI" id="CHEBI:49883"/>
    </cofactor>
    <text evidence="7 11">Binds 1 [4Fe-4S] cluster per subunit.</text>
</comment>
<feature type="binding site" evidence="7 11">
    <location>
        <position position="244"/>
    </location>
    <ligand>
        <name>[4Fe-4S] cluster</name>
        <dbReference type="ChEBI" id="CHEBI:49883"/>
    </ligand>
</feature>
<dbReference type="STRING" id="1122189.SAMN02745165_02642"/>
<sequence length="468" mass="51775">MFDKLHEECGVFGIFGHPEAANLSYLGLYALQHRGQESCGIVASDGYHLKSHLGMGLVSDVFKKDDIFENLPGHAAIGHVRYSTAGGNDMKNCQPIMVDYARGSIAVAHNGNLVNAMEVRTQLENSGSIFSTTADTETIIHLIARAQSDSLIDRICESLHQVKGAYSLVFLTETRMIAVRDPNGFRPLSLGKLDGAYVVASESCAFDLIEAEFIRELDPGEMIVVDKDGMKSFSPFKETKNTPCVFEHIYFARPDSRIFGRMVYTVRKEFGHQLAREYPVDADIVIAVPDSGVPAAMGYAEEAGLPLELGLIRNHYVGRTFIEPQQSIRHFGVKLKLNPVREIIEGKKVVVIDDSIVRGTTSRKIVKMIRNAGAKEIHVRISSPPTSYPCFYGIDTPSRKELISASHSIDEINRYITSDSLGYLSIEGMHEAVTMHGDDKIGFCDACFSGEYPVKFPRLKSDKQLGLF</sequence>
<dbReference type="Pfam" id="PF13537">
    <property type="entry name" value="GATase_7"/>
    <property type="match status" value="1"/>
</dbReference>
<dbReference type="CDD" id="cd00715">
    <property type="entry name" value="GPATase_N"/>
    <property type="match status" value="1"/>
</dbReference>
<dbReference type="OrthoDB" id="9801213at2"/>
<comment type="similarity">
    <text evidence="2 7 8">In the C-terminal section; belongs to the purine/pyrimidine phosphoribosyltransferase family.</text>
</comment>
<dbReference type="RefSeq" id="WP_072909209.1">
    <property type="nucleotide sequence ID" value="NZ_FQZT01000010.1"/>
</dbReference>
<protein>
    <recommendedName>
        <fullName evidence="7">Amidophosphoribosyltransferase</fullName>
        <shortName evidence="7">ATase</shortName>
        <ecNumber evidence="7">2.4.2.14</ecNumber>
    </recommendedName>
    <alternativeName>
        <fullName evidence="7">Glutamine phosphoribosylpyrophosphate amidotransferase</fullName>
        <shortName evidence="7">GPATase</shortName>
    </alternativeName>
</protein>
<comment type="catalytic activity">
    <reaction evidence="7 8">
        <text>5-phospho-beta-D-ribosylamine + L-glutamate + diphosphate = 5-phospho-alpha-D-ribose 1-diphosphate + L-glutamine + H2O</text>
        <dbReference type="Rhea" id="RHEA:14905"/>
        <dbReference type="ChEBI" id="CHEBI:15377"/>
        <dbReference type="ChEBI" id="CHEBI:29985"/>
        <dbReference type="ChEBI" id="CHEBI:33019"/>
        <dbReference type="ChEBI" id="CHEBI:58017"/>
        <dbReference type="ChEBI" id="CHEBI:58359"/>
        <dbReference type="ChEBI" id="CHEBI:58681"/>
        <dbReference type="EC" id="2.4.2.14"/>
    </reaction>
</comment>
<feature type="active site" description="Nucleophile" evidence="7 9">
    <location>
        <position position="9"/>
    </location>
</feature>
<evidence type="ECO:0000256" key="6">
    <source>
        <dbReference type="ARBA" id="ARBA00022962"/>
    </source>
</evidence>
<comment type="cofactor">
    <cofactor evidence="7 10">
        <name>Mg(2+)</name>
        <dbReference type="ChEBI" id="CHEBI:18420"/>
    </cofactor>
    <text evidence="7 10">Binds 1 Mg(2+) ion per subunit.</text>
</comment>
<dbReference type="Proteomes" id="UP000184171">
    <property type="component" value="Unassembled WGS sequence"/>
</dbReference>
<keyword evidence="5 7" id="KW-0658">Purine biosynthesis</keyword>
<keyword evidence="7 11" id="KW-0411">Iron-sulfur</keyword>
<dbReference type="SUPFAM" id="SSF53271">
    <property type="entry name" value="PRTase-like"/>
    <property type="match status" value="1"/>
</dbReference>
<reference evidence="13 14" key="1">
    <citation type="submission" date="2016-11" db="EMBL/GenBank/DDBJ databases">
        <authorList>
            <person name="Jaros S."/>
            <person name="Januszkiewicz K."/>
            <person name="Wedrychowicz H."/>
        </authorList>
    </citation>
    <scope>NUCLEOTIDE SEQUENCE [LARGE SCALE GENOMIC DNA]</scope>
    <source>
        <strain evidence="13 14">DSM 5091</strain>
    </source>
</reference>